<feature type="transmembrane region" description="Helical" evidence="1">
    <location>
        <begin position="197"/>
        <end position="216"/>
    </location>
</feature>
<name>A0ABZ0PRK6_9PROT</name>
<keyword evidence="1" id="KW-1133">Transmembrane helix</keyword>
<organism evidence="3 4">
    <name type="scientific">Sediminicoccus rosea</name>
    <dbReference type="NCBI Taxonomy" id="1225128"/>
    <lineage>
        <taxon>Bacteria</taxon>
        <taxon>Pseudomonadati</taxon>
        <taxon>Pseudomonadota</taxon>
        <taxon>Alphaproteobacteria</taxon>
        <taxon>Acetobacterales</taxon>
        <taxon>Roseomonadaceae</taxon>
        <taxon>Sediminicoccus</taxon>
    </lineage>
</organism>
<reference evidence="3 4" key="1">
    <citation type="submission" date="2023-11" db="EMBL/GenBank/DDBJ databases">
        <title>Arctic aerobic anoxygenic photoheterotroph Sediminicoccus rosea KRV36 adapts its photosynthesis to long days of polar summer.</title>
        <authorList>
            <person name="Tomasch J."/>
            <person name="Kopejtka K."/>
            <person name="Bily T."/>
            <person name="Gardiner A.T."/>
            <person name="Gardian Z."/>
            <person name="Shivaramu S."/>
            <person name="Koblizek M."/>
            <person name="Engelhardt F."/>
            <person name="Kaftan D."/>
        </authorList>
    </citation>
    <scope>NUCLEOTIDE SEQUENCE [LARGE SCALE GENOMIC DNA]</scope>
    <source>
        <strain evidence="3 4">R-30</strain>
    </source>
</reference>
<accession>A0ABZ0PRK6</accession>
<feature type="transmembrane region" description="Helical" evidence="1">
    <location>
        <begin position="253"/>
        <end position="272"/>
    </location>
</feature>
<dbReference type="RefSeq" id="WP_318651681.1">
    <property type="nucleotide sequence ID" value="NZ_CP137852.1"/>
</dbReference>
<feature type="transmembrane region" description="Helical" evidence="1">
    <location>
        <begin position="170"/>
        <end position="191"/>
    </location>
</feature>
<dbReference type="Pfam" id="PF00892">
    <property type="entry name" value="EamA"/>
    <property type="match status" value="1"/>
</dbReference>
<feature type="transmembrane region" description="Helical" evidence="1">
    <location>
        <begin position="90"/>
        <end position="107"/>
    </location>
</feature>
<keyword evidence="1" id="KW-0812">Transmembrane</keyword>
<feature type="transmembrane region" description="Helical" evidence="1">
    <location>
        <begin position="228"/>
        <end position="247"/>
    </location>
</feature>
<gene>
    <name evidence="3" type="ORF">R9Z33_20305</name>
</gene>
<dbReference type="PANTHER" id="PTHR22911">
    <property type="entry name" value="ACYL-MALONYL CONDENSING ENZYME-RELATED"/>
    <property type="match status" value="1"/>
</dbReference>
<evidence type="ECO:0000313" key="4">
    <source>
        <dbReference type="Proteomes" id="UP001305521"/>
    </source>
</evidence>
<evidence type="ECO:0000313" key="3">
    <source>
        <dbReference type="EMBL" id="WPB87730.1"/>
    </source>
</evidence>
<keyword evidence="4" id="KW-1185">Reference proteome</keyword>
<dbReference type="SUPFAM" id="SSF103481">
    <property type="entry name" value="Multidrug resistance efflux transporter EmrE"/>
    <property type="match status" value="2"/>
</dbReference>
<dbReference type="EMBL" id="CP137852">
    <property type="protein sequence ID" value="WPB87730.1"/>
    <property type="molecule type" value="Genomic_DNA"/>
</dbReference>
<dbReference type="Gene3D" id="1.10.3730.20">
    <property type="match status" value="1"/>
</dbReference>
<feature type="transmembrane region" description="Helical" evidence="1">
    <location>
        <begin position="114"/>
        <end position="131"/>
    </location>
</feature>
<feature type="transmembrane region" description="Helical" evidence="1">
    <location>
        <begin position="65"/>
        <end position="84"/>
    </location>
</feature>
<proteinExistence type="predicted"/>
<evidence type="ECO:0000259" key="2">
    <source>
        <dbReference type="Pfam" id="PF00892"/>
    </source>
</evidence>
<sequence length="277" mass="30096">MMVAAMFVFGCQDAISRYLAEVYSVLGILLIRYWFFAGFVVLRAVRAPGGLPRVIQSRRPYLQCLRGVMLVVQVWMIVNAFMLLGLVETHAIFACYPLIITALAGPVLGERVSLMRWLTILAGALGVLLILRPGPGMFSPAALLVLLAALNFAAYGLITRLVARDDPPDTSFFYTGLAGAAAVTLLTPWIWTPIAFADWGWMALLCVSGTLGHYFLIRALDLAEASRLQPLAYLQLVFAAALGVLVFAEPLPWTTVLGGAMVVVAGLVNLRLTRLGR</sequence>
<dbReference type="InterPro" id="IPR000620">
    <property type="entry name" value="EamA_dom"/>
</dbReference>
<protein>
    <submittedName>
        <fullName evidence="3">DMT family transporter</fullName>
    </submittedName>
</protein>
<keyword evidence="1" id="KW-0472">Membrane</keyword>
<dbReference type="InterPro" id="IPR037185">
    <property type="entry name" value="EmrE-like"/>
</dbReference>
<dbReference type="Proteomes" id="UP001305521">
    <property type="component" value="Chromosome"/>
</dbReference>
<evidence type="ECO:0000256" key="1">
    <source>
        <dbReference type="SAM" id="Phobius"/>
    </source>
</evidence>
<feature type="transmembrane region" description="Helical" evidence="1">
    <location>
        <begin position="137"/>
        <end position="158"/>
    </location>
</feature>
<feature type="domain" description="EamA" evidence="2">
    <location>
        <begin position="141"/>
        <end position="267"/>
    </location>
</feature>
<feature type="transmembrane region" description="Helical" evidence="1">
    <location>
        <begin position="26"/>
        <end position="45"/>
    </location>
</feature>
<dbReference type="PANTHER" id="PTHR22911:SF103">
    <property type="entry name" value="BLR2811 PROTEIN"/>
    <property type="match status" value="1"/>
</dbReference>